<evidence type="ECO:0000313" key="1">
    <source>
        <dbReference type="EMBL" id="WAJ29353.1"/>
    </source>
</evidence>
<proteinExistence type="predicted"/>
<keyword evidence="2" id="KW-1185">Reference proteome</keyword>
<reference evidence="1" key="1">
    <citation type="submission" date="2022-11" db="EMBL/GenBank/DDBJ databases">
        <title>beta-Carotene-producing bacterium, Jeongeuplla avenae sp. nov., alleviates the salt stress of Arabidopsis seedlings.</title>
        <authorList>
            <person name="Jiang L."/>
            <person name="Lee J."/>
        </authorList>
    </citation>
    <scope>NUCLEOTIDE SEQUENCE</scope>
    <source>
        <strain evidence="1">DY_R2A_6</strain>
    </source>
</reference>
<gene>
    <name evidence="1" type="ORF">OXU80_03705</name>
</gene>
<organism evidence="1 2">
    <name type="scientific">Antarcticirhabdus aurantiaca</name>
    <dbReference type="NCBI Taxonomy" id="2606717"/>
    <lineage>
        <taxon>Bacteria</taxon>
        <taxon>Pseudomonadati</taxon>
        <taxon>Pseudomonadota</taxon>
        <taxon>Alphaproteobacteria</taxon>
        <taxon>Hyphomicrobiales</taxon>
        <taxon>Aurantimonadaceae</taxon>
        <taxon>Antarcticirhabdus</taxon>
    </lineage>
</organism>
<dbReference type="Proteomes" id="UP001163223">
    <property type="component" value="Chromosome"/>
</dbReference>
<sequence>MKLMSSPIPAPVPLHPDARRRLAALEARLAEDLALLNDPPANWVPPTAGPNGEPVSDVVVVGGGMCGLVAAFALKRAGIANIRILDRNSAGLEGPWMTYARMETLRSPKQLLGPAYGMPSLTFQAWYRATHGSSAWEQLFRIPRPLWMEYLRWYRAVLKLPVENGVHVSRVGPAADGILALEIAGSAQPILARRVVLANGREGLGKPTIPAFTDGLPRERWAHSMDDIDFEALKGRRVVVIGVGASAVDNAATALEAGAAEVRLLARRAVMPTINKLMGVGSYGLVAGFPALSPDWRWRIMNYAGRQQTPAPSNSTRRVGRFPNAFFHFDAGIARASVEEGSVRLETTKGRVFETDFVILGTGFTIDATARPELEPHTAAVAAWRDRYTPPPEEANEDLASFPWLAEDFSFTEKRPGEAPWLSQVHCFNYGATMSLGKVSGDIPAISEGAAWLTRGIAAALFRDDVETHWANLLAYSKPELIGDEWTDADAPARAEAV</sequence>
<evidence type="ECO:0000313" key="2">
    <source>
        <dbReference type="Proteomes" id="UP001163223"/>
    </source>
</evidence>
<name>A0ACD4NRJ9_9HYPH</name>
<dbReference type="EMBL" id="CP113520">
    <property type="protein sequence ID" value="WAJ29353.1"/>
    <property type="molecule type" value="Genomic_DNA"/>
</dbReference>
<protein>
    <submittedName>
        <fullName evidence="1">NAD(P)/FAD-dependent oxidoreductase</fullName>
    </submittedName>
</protein>
<accession>A0ACD4NRJ9</accession>